<dbReference type="NCBIfam" id="NF037970">
    <property type="entry name" value="vanZ_1"/>
    <property type="match status" value="1"/>
</dbReference>
<dbReference type="Pfam" id="PF04892">
    <property type="entry name" value="VanZ"/>
    <property type="match status" value="1"/>
</dbReference>
<evidence type="ECO:0000313" key="4">
    <source>
        <dbReference type="Proteomes" id="UP000231542"/>
    </source>
</evidence>
<dbReference type="AlphaFoldDB" id="A0A2H0YY85"/>
<gene>
    <name evidence="3" type="ORF">COT24_02155</name>
</gene>
<dbReference type="Proteomes" id="UP000231542">
    <property type="component" value="Unassembled WGS sequence"/>
</dbReference>
<protein>
    <recommendedName>
        <fullName evidence="2">VanZ-like domain-containing protein</fullName>
    </recommendedName>
</protein>
<feature type="transmembrane region" description="Helical" evidence="1">
    <location>
        <begin position="139"/>
        <end position="157"/>
    </location>
</feature>
<sequence>MKASFHFGRPACAKPELRFGEGRAPSKHRVITLYYLPPLLWAGIIFYFSSLPDLKSTLPGFFDLVLRKIAHMVEFGILAILLLRMFLLKKGKEMSLGRNVAKQTLFLKEIFLTTFILSILYASSDEFHQSFMVGRQGSLWDVLIDAIGIILGMYLFARWKLSRKN</sequence>
<dbReference type="EMBL" id="PEXU01000025">
    <property type="protein sequence ID" value="PIS42703.1"/>
    <property type="molecule type" value="Genomic_DNA"/>
</dbReference>
<feature type="domain" description="VanZ-like" evidence="2">
    <location>
        <begin position="60"/>
        <end position="157"/>
    </location>
</feature>
<evidence type="ECO:0000259" key="2">
    <source>
        <dbReference type="Pfam" id="PF04892"/>
    </source>
</evidence>
<evidence type="ECO:0000256" key="1">
    <source>
        <dbReference type="SAM" id="Phobius"/>
    </source>
</evidence>
<accession>A0A2H0YY85</accession>
<reference evidence="3 4" key="1">
    <citation type="submission" date="2017-09" db="EMBL/GenBank/DDBJ databases">
        <title>Depth-based differentiation of microbial function through sediment-hosted aquifers and enrichment of novel symbionts in the deep terrestrial subsurface.</title>
        <authorList>
            <person name="Probst A.J."/>
            <person name="Ladd B."/>
            <person name="Jarett J.K."/>
            <person name="Geller-Mcgrath D.E."/>
            <person name="Sieber C.M."/>
            <person name="Emerson J.B."/>
            <person name="Anantharaman K."/>
            <person name="Thomas B.C."/>
            <person name="Malmstrom R."/>
            <person name="Stieglmeier M."/>
            <person name="Klingl A."/>
            <person name="Woyke T."/>
            <person name="Ryan C.M."/>
            <person name="Banfield J.F."/>
        </authorList>
    </citation>
    <scope>NUCLEOTIDE SEQUENCE [LARGE SCALE GENOMIC DNA]</scope>
    <source>
        <strain evidence="3">CG08_land_8_20_14_0_20_40_16</strain>
    </source>
</reference>
<proteinExistence type="predicted"/>
<feature type="transmembrane region" description="Helical" evidence="1">
    <location>
        <begin position="69"/>
        <end position="86"/>
    </location>
</feature>
<keyword evidence="1" id="KW-0812">Transmembrane</keyword>
<keyword evidence="1" id="KW-1133">Transmembrane helix</keyword>
<organism evidence="3 4">
    <name type="scientific">Candidatus Kerfeldbacteria bacterium CG08_land_8_20_14_0_20_40_16</name>
    <dbReference type="NCBI Taxonomy" id="2014244"/>
    <lineage>
        <taxon>Bacteria</taxon>
        <taxon>Candidatus Kerfeldiibacteriota</taxon>
    </lineage>
</organism>
<comment type="caution">
    <text evidence="3">The sequence shown here is derived from an EMBL/GenBank/DDBJ whole genome shotgun (WGS) entry which is preliminary data.</text>
</comment>
<dbReference type="InterPro" id="IPR006976">
    <property type="entry name" value="VanZ-like"/>
</dbReference>
<name>A0A2H0YY85_9BACT</name>
<evidence type="ECO:0000313" key="3">
    <source>
        <dbReference type="EMBL" id="PIS42703.1"/>
    </source>
</evidence>
<keyword evidence="1" id="KW-0472">Membrane</keyword>
<feature type="transmembrane region" description="Helical" evidence="1">
    <location>
        <begin position="106"/>
        <end position="124"/>
    </location>
</feature>
<feature type="transmembrane region" description="Helical" evidence="1">
    <location>
        <begin position="31"/>
        <end position="49"/>
    </location>
</feature>